<evidence type="ECO:0008006" key="8">
    <source>
        <dbReference type="Google" id="ProtNLM"/>
    </source>
</evidence>
<sequence length="519" mass="56989">VTVSCTILAILLATWWLLTPGKETGPSCKQVAKSEQTDKEPSRAGQDDKPRAKQPPGVKQVAVTSQPKVAERTVADEGNLSGPPLEGDRPLWLLRLISTEKIFIRACGYSDHQVPQKTCDQLKRLVWRFLDDRPKVLATGCVDGQARMYDLRTGSMLVSVRHDTSTRDPISSLHLTPGPVLFTGTWDGKRHSWESWPQKPERPTEFVRGEPGVGHDNVVTEITLSRDGLLLACANAVGCVLVFRSDCPTREVEVSDPEDIESLREALKLGDHGEFYLTKGVDLVGGSVHLEAQEQLLPEGSLQGFTSRKELEKLELPAKLRFRFVGCMTHGTKKAWLKLEHGGAVRCLALSAEGSEEFLYSGARDKLLRKWALSDGALVHTYEGHKAAVRCLSVNSVYLASGSDDRTVKIWRRDAPELIRSIAAHSDFVRAVSLCSFFPERLVSAGDDQRVALWDAGSGALLREYPHKTLVSAVAIFGSRVFSAGEDGRLRVLHTSTGRTEHSLRHPAGVTSLALLSAP</sequence>
<proteinExistence type="predicted"/>
<evidence type="ECO:0000256" key="4">
    <source>
        <dbReference type="SAM" id="MobiDB-lite"/>
    </source>
</evidence>
<dbReference type="PANTHER" id="PTHR19848:SF8">
    <property type="entry name" value="F-BOX AND WD REPEAT DOMAIN CONTAINING 7"/>
    <property type="match status" value="1"/>
</dbReference>
<dbReference type="AlphaFoldDB" id="A0A813GZA4"/>
<keyword evidence="2" id="KW-0677">Repeat</keyword>
<dbReference type="OrthoDB" id="6262491at2759"/>
<protein>
    <recommendedName>
        <fullName evidence="8">Guanine nucleotide-binding protein subunit beta-like protein</fullName>
    </recommendedName>
</protein>
<evidence type="ECO:0000313" key="6">
    <source>
        <dbReference type="EMBL" id="CAE8630682.1"/>
    </source>
</evidence>
<dbReference type="PROSITE" id="PS50082">
    <property type="entry name" value="WD_REPEATS_2"/>
    <property type="match status" value="2"/>
</dbReference>
<dbReference type="PANTHER" id="PTHR19848">
    <property type="entry name" value="WD40 REPEAT PROTEIN"/>
    <property type="match status" value="1"/>
</dbReference>
<organism evidence="6 7">
    <name type="scientific">Polarella glacialis</name>
    <name type="common">Dinoflagellate</name>
    <dbReference type="NCBI Taxonomy" id="89957"/>
    <lineage>
        <taxon>Eukaryota</taxon>
        <taxon>Sar</taxon>
        <taxon>Alveolata</taxon>
        <taxon>Dinophyceae</taxon>
        <taxon>Suessiales</taxon>
        <taxon>Suessiaceae</taxon>
        <taxon>Polarella</taxon>
    </lineage>
</organism>
<dbReference type="Proteomes" id="UP000654075">
    <property type="component" value="Unassembled WGS sequence"/>
</dbReference>
<dbReference type="InterPro" id="IPR015943">
    <property type="entry name" value="WD40/YVTN_repeat-like_dom_sf"/>
</dbReference>
<dbReference type="PROSITE" id="PS50294">
    <property type="entry name" value="WD_REPEATS_REGION"/>
    <property type="match status" value="1"/>
</dbReference>
<dbReference type="SMART" id="SM00320">
    <property type="entry name" value="WD40"/>
    <property type="match status" value="7"/>
</dbReference>
<keyword evidence="1 3" id="KW-0853">WD repeat</keyword>
<dbReference type="InterPro" id="IPR001680">
    <property type="entry name" value="WD40_rpt"/>
</dbReference>
<comment type="caution">
    <text evidence="6">The sequence shown here is derived from an EMBL/GenBank/DDBJ whole genome shotgun (WGS) entry which is preliminary data.</text>
</comment>
<dbReference type="EMBL" id="CAJNNV010029927">
    <property type="protein sequence ID" value="CAE8630682.1"/>
    <property type="molecule type" value="Genomic_DNA"/>
</dbReference>
<feature type="repeat" description="WD" evidence="3">
    <location>
        <begin position="382"/>
        <end position="421"/>
    </location>
</feature>
<evidence type="ECO:0000256" key="3">
    <source>
        <dbReference type="PROSITE-ProRule" id="PRU00221"/>
    </source>
</evidence>
<keyword evidence="7" id="KW-1185">Reference proteome</keyword>
<evidence type="ECO:0000256" key="2">
    <source>
        <dbReference type="ARBA" id="ARBA00022737"/>
    </source>
</evidence>
<dbReference type="Pfam" id="PF00400">
    <property type="entry name" value="WD40"/>
    <property type="match status" value="2"/>
</dbReference>
<feature type="compositionally biased region" description="Basic and acidic residues" evidence="4">
    <location>
        <begin position="35"/>
        <end position="51"/>
    </location>
</feature>
<feature type="region of interest" description="Disordered" evidence="4">
    <location>
        <begin position="25"/>
        <end position="82"/>
    </location>
</feature>
<dbReference type="Gene3D" id="2.130.10.10">
    <property type="entry name" value="YVTN repeat-like/Quinoprotein amine dehydrogenase"/>
    <property type="match status" value="2"/>
</dbReference>
<gene>
    <name evidence="6" type="ORF">PGLA1383_LOCUS46924</name>
</gene>
<feature type="chain" id="PRO_5033057099" description="Guanine nucleotide-binding protein subunit beta-like protein" evidence="5">
    <location>
        <begin position="22"/>
        <end position="519"/>
    </location>
</feature>
<feature type="repeat" description="WD" evidence="3">
    <location>
        <begin position="422"/>
        <end position="464"/>
    </location>
</feature>
<accession>A0A813GZA4</accession>
<evidence type="ECO:0000313" key="7">
    <source>
        <dbReference type="Proteomes" id="UP000654075"/>
    </source>
</evidence>
<dbReference type="InterPro" id="IPR036322">
    <property type="entry name" value="WD40_repeat_dom_sf"/>
</dbReference>
<feature type="non-terminal residue" evidence="6">
    <location>
        <position position="1"/>
    </location>
</feature>
<evidence type="ECO:0000256" key="5">
    <source>
        <dbReference type="SAM" id="SignalP"/>
    </source>
</evidence>
<keyword evidence="5" id="KW-0732">Signal</keyword>
<feature type="signal peptide" evidence="5">
    <location>
        <begin position="1"/>
        <end position="21"/>
    </location>
</feature>
<name>A0A813GZA4_POLGL</name>
<reference evidence="6" key="1">
    <citation type="submission" date="2021-02" db="EMBL/GenBank/DDBJ databases">
        <authorList>
            <person name="Dougan E. K."/>
            <person name="Rhodes N."/>
            <person name="Thang M."/>
            <person name="Chan C."/>
        </authorList>
    </citation>
    <scope>NUCLEOTIDE SEQUENCE</scope>
</reference>
<evidence type="ECO:0000256" key="1">
    <source>
        <dbReference type="ARBA" id="ARBA00022574"/>
    </source>
</evidence>
<dbReference type="SUPFAM" id="SSF50978">
    <property type="entry name" value="WD40 repeat-like"/>
    <property type="match status" value="2"/>
</dbReference>